<protein>
    <submittedName>
        <fullName evidence="1">Glutathione S-transferase N-terminal domain-containing protein</fullName>
    </submittedName>
</protein>
<organism evidence="1 2">
    <name type="scientific">Pseudomonas imrae</name>
    <dbReference type="NCBI Taxonomy" id="2992837"/>
    <lineage>
        <taxon>Bacteria</taxon>
        <taxon>Pseudomonadati</taxon>
        <taxon>Pseudomonadota</taxon>
        <taxon>Gammaproteobacteria</taxon>
        <taxon>Pseudomonadales</taxon>
        <taxon>Pseudomonadaceae</taxon>
        <taxon>Pseudomonas</taxon>
    </lineage>
</organism>
<dbReference type="Proteomes" id="UP001637618">
    <property type="component" value="Unassembled WGS sequence"/>
</dbReference>
<comment type="caution">
    <text evidence="1">The sequence shown here is derived from an EMBL/GenBank/DDBJ whole genome shotgun (WGS) entry which is preliminary data.</text>
</comment>
<evidence type="ECO:0000313" key="1">
    <source>
        <dbReference type="EMBL" id="MFO2478568.1"/>
    </source>
</evidence>
<accession>A0ACC7PE80</accession>
<name>A0ACC7PE80_9PSED</name>
<evidence type="ECO:0000313" key="2">
    <source>
        <dbReference type="Proteomes" id="UP001637618"/>
    </source>
</evidence>
<sequence>MGVTNRLACYSDPADHYSHRVRIVLAEKGVSAEIISVEVGRHPPKLIEVNPYGSLPTLVDRDLALWESTVVMEYLDERYPHPPLLPVYPVARANSRLLIHRIQRDWCGLVDVILDSRSKEAVRVQARKELRESLTGVSPLFADKPFFLSEEQSLVDCCLLPILWRLPILGIELPRPAKPLLDYMERQFAREAFQASLSGVERDMR</sequence>
<dbReference type="EMBL" id="JAPEQY010000010">
    <property type="protein sequence ID" value="MFO2478568.1"/>
    <property type="molecule type" value="Genomic_DNA"/>
</dbReference>
<gene>
    <name evidence="1" type="ORF">OOJ96_14270</name>
</gene>
<reference evidence="1" key="1">
    <citation type="submission" date="2022-11" db="EMBL/GenBank/DDBJ databases">
        <title>Draft genome sequences of strains of Pseudomonas imrae sp. nov.</title>
        <authorList>
            <person name="Salva Serra F."/>
            <person name="Nimje P."/>
            <person name="Moore E.R.B."/>
            <person name="Marathe N.P."/>
        </authorList>
    </citation>
    <scope>NUCLEOTIDE SEQUENCE</scope>
    <source>
        <strain evidence="1">15FMM2</strain>
    </source>
</reference>
<proteinExistence type="predicted"/>
<keyword evidence="2" id="KW-1185">Reference proteome</keyword>